<evidence type="ECO:0000259" key="1">
    <source>
        <dbReference type="Pfam" id="PF00535"/>
    </source>
</evidence>
<dbReference type="PANTHER" id="PTHR22916:SF69">
    <property type="entry name" value="BIFUNCTIONAL GLYCOSYLTRANSFERASE PGTA"/>
    <property type="match status" value="1"/>
</dbReference>
<dbReference type="Gene3D" id="3.90.550.10">
    <property type="entry name" value="Spore Coat Polysaccharide Biosynthesis Protein SpsA, Chain A"/>
    <property type="match status" value="1"/>
</dbReference>
<dbReference type="RefSeq" id="WP_338238728.1">
    <property type="nucleotide sequence ID" value="NZ_BQKE01000003.1"/>
</dbReference>
<keyword evidence="3" id="KW-1185">Reference proteome</keyword>
<gene>
    <name evidence="2" type="ORF">PEDI_41300</name>
</gene>
<dbReference type="InterPro" id="IPR001173">
    <property type="entry name" value="Glyco_trans_2-like"/>
</dbReference>
<dbReference type="EMBL" id="BQKE01000003">
    <property type="protein sequence ID" value="GJM63578.1"/>
    <property type="molecule type" value="Genomic_DNA"/>
</dbReference>
<dbReference type="PANTHER" id="PTHR22916">
    <property type="entry name" value="GLYCOSYLTRANSFERASE"/>
    <property type="match status" value="1"/>
</dbReference>
<organism evidence="2 3">
    <name type="scientific">Persicobacter diffluens</name>
    <dbReference type="NCBI Taxonomy" id="981"/>
    <lineage>
        <taxon>Bacteria</taxon>
        <taxon>Pseudomonadati</taxon>
        <taxon>Bacteroidota</taxon>
        <taxon>Cytophagia</taxon>
        <taxon>Cytophagales</taxon>
        <taxon>Persicobacteraceae</taxon>
        <taxon>Persicobacter</taxon>
    </lineage>
</organism>
<dbReference type="CDD" id="cd00761">
    <property type="entry name" value="Glyco_tranf_GTA_type"/>
    <property type="match status" value="1"/>
</dbReference>
<dbReference type="SUPFAM" id="SSF53448">
    <property type="entry name" value="Nucleotide-diphospho-sugar transferases"/>
    <property type="match status" value="1"/>
</dbReference>
<dbReference type="Proteomes" id="UP001310022">
    <property type="component" value="Unassembled WGS sequence"/>
</dbReference>
<name>A0AAN4W1F5_9BACT</name>
<reference evidence="2 3" key="1">
    <citation type="submission" date="2021-12" db="EMBL/GenBank/DDBJ databases">
        <title>Genome sequencing of bacteria with rrn-lacking chromosome and rrn-plasmid.</title>
        <authorList>
            <person name="Anda M."/>
            <person name="Iwasaki W."/>
        </authorList>
    </citation>
    <scope>NUCLEOTIDE SEQUENCE [LARGE SCALE GENOMIC DNA]</scope>
    <source>
        <strain evidence="2 3">NBRC 15940</strain>
    </source>
</reference>
<dbReference type="InterPro" id="IPR029044">
    <property type="entry name" value="Nucleotide-diphossugar_trans"/>
</dbReference>
<dbReference type="Pfam" id="PF00535">
    <property type="entry name" value="Glycos_transf_2"/>
    <property type="match status" value="1"/>
</dbReference>
<dbReference type="GO" id="GO:0008417">
    <property type="term" value="F:fucosyltransferase activity"/>
    <property type="evidence" value="ECO:0007669"/>
    <property type="project" value="TreeGrafter"/>
</dbReference>
<sequence length="338" mass="39112">MPQPLVSSIIPFYNSAETLAQAIESLLQQDYPRQEIILVNNNADQASRLIAKTYSEQHPQIHLFTESRQGVMFAFNKGLANSKGDFILRLDADDIALPSRISDQIHFLQTQADVDLCSGLVRFEKGEIPSGGFQKYVDWVNSIQTEEEIKKAMFIESPIVNPSLMFRKSSLDKFGTYRAGNFPEDYELLLRWQEKGAKMAKTDNPVIIWRDSASRLTRTNFRYTEENFYKIKSEYLMRHLKQIQATDKKIMIWGAGKKTKQRIHFLKAYGLAIHGYIDVDPKKCEKDHSLHYLELPDKTSEDQLFILSLIAIPESREKIKQFLLKKSYKEGRDFILFA</sequence>
<feature type="domain" description="Glycosyltransferase 2-like" evidence="1">
    <location>
        <begin position="8"/>
        <end position="173"/>
    </location>
</feature>
<dbReference type="AlphaFoldDB" id="A0AAN4W1F5"/>
<evidence type="ECO:0000313" key="2">
    <source>
        <dbReference type="EMBL" id="GJM63578.1"/>
    </source>
</evidence>
<comment type="caution">
    <text evidence="2">The sequence shown here is derived from an EMBL/GenBank/DDBJ whole genome shotgun (WGS) entry which is preliminary data.</text>
</comment>
<proteinExistence type="predicted"/>
<accession>A0AAN4W1F5</accession>
<keyword evidence="2" id="KW-0808">Transferase</keyword>
<evidence type="ECO:0000313" key="3">
    <source>
        <dbReference type="Proteomes" id="UP001310022"/>
    </source>
</evidence>
<protein>
    <submittedName>
        <fullName evidence="2">Glycosyl transferase family 2</fullName>
    </submittedName>
</protein>